<protein>
    <submittedName>
        <fullName evidence="2">Uncharacterized protein</fullName>
    </submittedName>
</protein>
<dbReference type="Proteomes" id="UP001732720">
    <property type="component" value="Chromosome 7"/>
</dbReference>
<gene>
    <name evidence="2" type="primary">LOC141424807</name>
</gene>
<name>A0AC58N0C4_CASCN</name>
<keyword evidence="1" id="KW-1185">Reference proteome</keyword>
<proteinExistence type="predicted"/>
<evidence type="ECO:0000313" key="1">
    <source>
        <dbReference type="Proteomes" id="UP001732720"/>
    </source>
</evidence>
<organism evidence="1 2">
    <name type="scientific">Castor canadensis</name>
    <name type="common">American beaver</name>
    <dbReference type="NCBI Taxonomy" id="51338"/>
    <lineage>
        <taxon>Eukaryota</taxon>
        <taxon>Metazoa</taxon>
        <taxon>Chordata</taxon>
        <taxon>Craniata</taxon>
        <taxon>Vertebrata</taxon>
        <taxon>Euteleostomi</taxon>
        <taxon>Mammalia</taxon>
        <taxon>Eutheria</taxon>
        <taxon>Euarchontoglires</taxon>
        <taxon>Glires</taxon>
        <taxon>Rodentia</taxon>
        <taxon>Castorimorpha</taxon>
        <taxon>Castoridae</taxon>
        <taxon>Castor</taxon>
    </lineage>
</organism>
<sequence length="331" mass="36423">MTNARLTHYQGLLLDAPGIFFSEPVSLNPATLLPNPDLEAPLHDCQEIIAEITQVRPDLQDSALPNSELVWYTDGSSFVSDGVCKAGAAVVDQGGNIIWSAPLPLGTSAQKAELITLAEALERAEGKRVTVYTNSRYAFGTVYVHGTIYRERGFITAEGKELRNLPEIQRLLIAVQKPQAAATVRIPGHQSSQTPEAMGNRRADEVARNAALASTTLALTLPMPELPRLPPQPEYTLEDRQWIQGHQCPESNQQGWYRDDEGRLILPEKIGLFLLSNLHRANHLGKKKLLALLESAHLRFPHQTAQIQRIVDQCAGCQAMKPSKKGLLHTG</sequence>
<dbReference type="RefSeq" id="XP_073935103.1">
    <property type="nucleotide sequence ID" value="XM_074079002.1"/>
</dbReference>
<reference evidence="2" key="1">
    <citation type="submission" date="2025-08" db="UniProtKB">
        <authorList>
            <consortium name="RefSeq"/>
        </authorList>
    </citation>
    <scope>IDENTIFICATION</scope>
</reference>
<evidence type="ECO:0000313" key="2">
    <source>
        <dbReference type="RefSeq" id="XP_073935103.1"/>
    </source>
</evidence>
<accession>A0AC58N0C4</accession>